<evidence type="ECO:0000313" key="2">
    <source>
        <dbReference type="EMBL" id="MCQ4084598.1"/>
    </source>
</evidence>
<keyword evidence="3" id="KW-1185">Reference proteome</keyword>
<evidence type="ECO:0000313" key="3">
    <source>
        <dbReference type="Proteomes" id="UP001057702"/>
    </source>
</evidence>
<organism evidence="2 3">
    <name type="scientific">Streptomyces humicola</name>
    <dbReference type="NCBI Taxonomy" id="2953240"/>
    <lineage>
        <taxon>Bacteria</taxon>
        <taxon>Bacillati</taxon>
        <taxon>Actinomycetota</taxon>
        <taxon>Actinomycetes</taxon>
        <taxon>Kitasatosporales</taxon>
        <taxon>Streptomycetaceae</taxon>
        <taxon>Streptomyces</taxon>
    </lineage>
</organism>
<dbReference type="EMBL" id="JANFNG010000038">
    <property type="protein sequence ID" value="MCQ4084598.1"/>
    <property type="molecule type" value="Genomic_DNA"/>
</dbReference>
<proteinExistence type="predicted"/>
<comment type="caution">
    <text evidence="2">The sequence shown here is derived from an EMBL/GenBank/DDBJ whole genome shotgun (WGS) entry which is preliminary data.</text>
</comment>
<feature type="region of interest" description="Disordered" evidence="1">
    <location>
        <begin position="1"/>
        <end position="20"/>
    </location>
</feature>
<dbReference type="RefSeq" id="WP_255923664.1">
    <property type="nucleotide sequence ID" value="NZ_JANFNG010000038.1"/>
</dbReference>
<dbReference type="Proteomes" id="UP001057702">
    <property type="component" value="Unassembled WGS sequence"/>
</dbReference>
<name>A0ABT1Q3V5_9ACTN</name>
<reference evidence="2" key="1">
    <citation type="submission" date="2022-06" db="EMBL/GenBank/DDBJ databases">
        <title>Draft genome sequence of Streptomyces sp. RB6PN25 isolated from peat swamp forest in Thailand.</title>
        <authorList>
            <person name="Duangmal K."/>
            <person name="Klaysubun C."/>
        </authorList>
    </citation>
    <scope>NUCLEOTIDE SEQUENCE</scope>
    <source>
        <strain evidence="2">RB6PN25</strain>
    </source>
</reference>
<protein>
    <submittedName>
        <fullName evidence="2">Uncharacterized protein</fullName>
    </submittedName>
</protein>
<accession>A0ABT1Q3V5</accession>
<gene>
    <name evidence="2" type="ORF">NGB36_29485</name>
</gene>
<evidence type="ECO:0000256" key="1">
    <source>
        <dbReference type="SAM" id="MobiDB-lite"/>
    </source>
</evidence>
<sequence length="119" mass="13387">MSTPQVPSGQPGELIPRPQRTPDALRLALARIAPHRLGEMDRQKDEAFALAAQHDTLAPIHQWLSVWAGEVEIERRPDLSQRRRHAEQACQTLDRDDPSWRAAMDEVLAVVNEARRAAA</sequence>